<keyword evidence="2" id="KW-0732">Signal</keyword>
<dbReference type="InterPro" id="IPR036709">
    <property type="entry name" value="Autotransporte_beta_dom_sf"/>
</dbReference>
<keyword evidence="4" id="KW-1185">Reference proteome</keyword>
<protein>
    <submittedName>
        <fullName evidence="3">Copper resistance protein B</fullName>
    </submittedName>
</protein>
<sequence length="386" mass="42585">MKTANVTLTLSLLALACTVALSPGVAAQNATEKPPVPTHSGMDHSKMDHGKMDHSKMNHAEQAVDHSQTNPSDMDHSQMDHSGMDHSKMGHAEQAVDHSQMDHSKMDHTEMNHNEMTHAEQAVDHSSMDHSTMNHADMQMQGGKAPANARDPHAYSNGYTLTDGPYGMADSRHLKHGVEHPQWSVLGDRLEYNADSEAGELELQAWYGTTYDRLVLKTEAEVSDGKLEESSTELLWSHAIAAYWDGQLGLRLDQVADGTNRQWLALGVQGLAPYWFEVDVTAYLGSGGRTALSAEAEYELLLTQRLILQARAELTAYGKDDAVNQLGKGLSSLGAGLRLRYEFSRQFAPYVGVEWQNKYGNTADFARLQDASTAETSWVAGVRFWF</sequence>
<evidence type="ECO:0000256" key="2">
    <source>
        <dbReference type="SAM" id="SignalP"/>
    </source>
</evidence>
<dbReference type="GO" id="GO:0009279">
    <property type="term" value="C:cell outer membrane"/>
    <property type="evidence" value="ECO:0007669"/>
    <property type="project" value="InterPro"/>
</dbReference>
<dbReference type="AlphaFoldDB" id="I9NYT0"/>
<dbReference type="PATRIC" id="fig|1195246.3.peg.2744"/>
<dbReference type="Proteomes" id="UP000035062">
    <property type="component" value="Unassembled WGS sequence"/>
</dbReference>
<feature type="compositionally biased region" description="Basic and acidic residues" evidence="1">
    <location>
        <begin position="41"/>
        <end position="64"/>
    </location>
</feature>
<dbReference type="Pfam" id="PF05275">
    <property type="entry name" value="CopB"/>
    <property type="match status" value="1"/>
</dbReference>
<reference evidence="3 4" key="1">
    <citation type="journal article" date="2012" name="J. Bacteriol.">
        <title>Genome Sequence of Pectin-Degrading Alishewanella agri, Isolated from Landfill Soil.</title>
        <authorList>
            <person name="Kim J."/>
            <person name="Jung J."/>
            <person name="Sung J.S."/>
            <person name="Chun J."/>
            <person name="Park W."/>
        </authorList>
    </citation>
    <scope>NUCLEOTIDE SEQUENCE [LARGE SCALE GENOMIC DNA]</scope>
    <source>
        <strain evidence="3 4">BL06</strain>
    </source>
</reference>
<accession>I9NYT0</accession>
<comment type="caution">
    <text evidence="3">The sequence shown here is derived from an EMBL/GenBank/DDBJ whole genome shotgun (WGS) entry which is preliminary data.</text>
</comment>
<dbReference type="PROSITE" id="PS51257">
    <property type="entry name" value="PROKAR_LIPOPROTEIN"/>
    <property type="match status" value="1"/>
</dbReference>
<evidence type="ECO:0000313" key="3">
    <source>
        <dbReference type="EMBL" id="EIW87599.1"/>
    </source>
</evidence>
<feature type="region of interest" description="Disordered" evidence="1">
    <location>
        <begin position="25"/>
        <end position="102"/>
    </location>
</feature>
<feature type="chain" id="PRO_5003722991" evidence="2">
    <location>
        <begin position="28"/>
        <end position="386"/>
    </location>
</feature>
<dbReference type="SUPFAM" id="SSF103515">
    <property type="entry name" value="Autotransporter"/>
    <property type="match status" value="1"/>
</dbReference>
<gene>
    <name evidence="3" type="ORF">AGRI_13800</name>
</gene>
<dbReference type="GO" id="GO:0006878">
    <property type="term" value="P:intracellular copper ion homeostasis"/>
    <property type="evidence" value="ECO:0007669"/>
    <property type="project" value="InterPro"/>
</dbReference>
<name>I9NYT0_9ALTE</name>
<feature type="signal peptide" evidence="2">
    <location>
        <begin position="1"/>
        <end position="27"/>
    </location>
</feature>
<dbReference type="STRING" id="1195246.AGRI_13800"/>
<dbReference type="eggNOG" id="COG3667">
    <property type="taxonomic scope" value="Bacteria"/>
</dbReference>
<feature type="compositionally biased region" description="Basic and acidic residues" evidence="1">
    <location>
        <begin position="73"/>
        <end position="102"/>
    </location>
</feature>
<dbReference type="EMBL" id="AKKU01000026">
    <property type="protein sequence ID" value="EIW87599.1"/>
    <property type="molecule type" value="Genomic_DNA"/>
</dbReference>
<proteinExistence type="predicted"/>
<dbReference type="GO" id="GO:0005507">
    <property type="term" value="F:copper ion binding"/>
    <property type="evidence" value="ECO:0007669"/>
    <property type="project" value="InterPro"/>
</dbReference>
<dbReference type="InterPro" id="IPR007939">
    <property type="entry name" value="Cu-R_B_prcur"/>
</dbReference>
<evidence type="ECO:0000256" key="1">
    <source>
        <dbReference type="SAM" id="MobiDB-lite"/>
    </source>
</evidence>
<organism evidence="3 4">
    <name type="scientific">Alishewanella agri BL06</name>
    <dbReference type="NCBI Taxonomy" id="1195246"/>
    <lineage>
        <taxon>Bacteria</taxon>
        <taxon>Pseudomonadati</taxon>
        <taxon>Pseudomonadota</taxon>
        <taxon>Gammaproteobacteria</taxon>
        <taxon>Alteromonadales</taxon>
        <taxon>Alteromonadaceae</taxon>
        <taxon>Alishewanella</taxon>
    </lineage>
</organism>
<evidence type="ECO:0000313" key="4">
    <source>
        <dbReference type="Proteomes" id="UP000035062"/>
    </source>
</evidence>